<feature type="domain" description="UspA" evidence="2">
    <location>
        <begin position="1"/>
        <end position="145"/>
    </location>
</feature>
<reference evidence="3 4" key="1">
    <citation type="submission" date="2020-08" db="EMBL/GenBank/DDBJ databases">
        <title>Dyella sp. G9 isolated from forest soil.</title>
        <authorList>
            <person name="Fu J."/>
            <person name="Qiu L."/>
        </authorList>
    </citation>
    <scope>NUCLEOTIDE SEQUENCE [LARGE SCALE GENOMIC DNA]</scope>
    <source>
        <strain evidence="3 4">G9</strain>
    </source>
</reference>
<accession>A0A7G8Q3Y3</accession>
<protein>
    <submittedName>
        <fullName evidence="3">Universal stress protein</fullName>
    </submittedName>
</protein>
<sequence length="145" mass="15743">MFKHILIPVDGSELSLRAAKTGIEQATLTKGKVTAIHVISPFQTIAYMGAILAATEFAYNEEAKANGQRYLDQVKALADAAGVPYEGLMEFGDQPYETIVKTCQNAHADLIVMGSNGWRGMTRLLLGSETHKVLLRADVPVLVCH</sequence>
<dbReference type="PANTHER" id="PTHR46268:SF15">
    <property type="entry name" value="UNIVERSAL STRESS PROTEIN HP_0031"/>
    <property type="match status" value="1"/>
</dbReference>
<dbReference type="RefSeq" id="WP_187056953.1">
    <property type="nucleotide sequence ID" value="NZ_CP060412.1"/>
</dbReference>
<dbReference type="EMBL" id="CP060412">
    <property type="protein sequence ID" value="QNK01491.1"/>
    <property type="molecule type" value="Genomic_DNA"/>
</dbReference>
<dbReference type="AlphaFoldDB" id="A0A7G8Q3Y3"/>
<evidence type="ECO:0000313" key="4">
    <source>
        <dbReference type="Proteomes" id="UP000515873"/>
    </source>
</evidence>
<dbReference type="InterPro" id="IPR006016">
    <property type="entry name" value="UspA"/>
</dbReference>
<dbReference type="Pfam" id="PF00582">
    <property type="entry name" value="Usp"/>
    <property type="match status" value="1"/>
</dbReference>
<dbReference type="PRINTS" id="PR01438">
    <property type="entry name" value="UNVRSLSTRESS"/>
</dbReference>
<organism evidence="3 4">
    <name type="scientific">Dyella telluris</name>
    <dbReference type="NCBI Taxonomy" id="2763498"/>
    <lineage>
        <taxon>Bacteria</taxon>
        <taxon>Pseudomonadati</taxon>
        <taxon>Pseudomonadota</taxon>
        <taxon>Gammaproteobacteria</taxon>
        <taxon>Lysobacterales</taxon>
        <taxon>Rhodanobacteraceae</taxon>
        <taxon>Dyella</taxon>
    </lineage>
</organism>
<keyword evidence="4" id="KW-1185">Reference proteome</keyword>
<dbReference type="InterPro" id="IPR006015">
    <property type="entry name" value="Universal_stress_UspA"/>
</dbReference>
<dbReference type="CDD" id="cd00293">
    <property type="entry name" value="USP-like"/>
    <property type="match status" value="1"/>
</dbReference>
<gene>
    <name evidence="3" type="ORF">H8F01_21060</name>
</gene>
<dbReference type="Proteomes" id="UP000515873">
    <property type="component" value="Chromosome"/>
</dbReference>
<dbReference type="SUPFAM" id="SSF52402">
    <property type="entry name" value="Adenine nucleotide alpha hydrolases-like"/>
    <property type="match status" value="1"/>
</dbReference>
<name>A0A7G8Q3Y3_9GAMM</name>
<evidence type="ECO:0000259" key="2">
    <source>
        <dbReference type="Pfam" id="PF00582"/>
    </source>
</evidence>
<comment type="similarity">
    <text evidence="1">Belongs to the universal stress protein A family.</text>
</comment>
<evidence type="ECO:0000313" key="3">
    <source>
        <dbReference type="EMBL" id="QNK01491.1"/>
    </source>
</evidence>
<dbReference type="InterPro" id="IPR014729">
    <property type="entry name" value="Rossmann-like_a/b/a_fold"/>
</dbReference>
<dbReference type="KEGG" id="dtl:H8F01_21060"/>
<evidence type="ECO:0000256" key="1">
    <source>
        <dbReference type="ARBA" id="ARBA00008791"/>
    </source>
</evidence>
<proteinExistence type="inferred from homology"/>
<dbReference type="Gene3D" id="3.40.50.620">
    <property type="entry name" value="HUPs"/>
    <property type="match status" value="1"/>
</dbReference>
<dbReference type="PANTHER" id="PTHR46268">
    <property type="entry name" value="STRESS RESPONSE PROTEIN NHAX"/>
    <property type="match status" value="1"/>
</dbReference>